<dbReference type="SUPFAM" id="SSF81886">
    <property type="entry name" value="Helical scaffold and wing domains of SecA"/>
    <property type="match status" value="1"/>
</dbReference>
<dbReference type="PRINTS" id="PR00906">
    <property type="entry name" value="SECA"/>
</dbReference>
<evidence type="ECO:0000313" key="16">
    <source>
        <dbReference type="EMBL" id="KRM87283.1"/>
    </source>
</evidence>
<dbReference type="PATRIC" id="fig|1423810.4.peg.1480"/>
<keyword evidence="8 12" id="KW-0653">Protein transport</keyword>
<feature type="binding site" evidence="12">
    <location>
        <position position="76"/>
    </location>
    <ligand>
        <name>ATP</name>
        <dbReference type="ChEBI" id="CHEBI:30616"/>
    </ligand>
</feature>
<dbReference type="CDD" id="cd17928">
    <property type="entry name" value="DEXDc_SecA"/>
    <property type="match status" value="1"/>
</dbReference>
<evidence type="ECO:0000256" key="8">
    <source>
        <dbReference type="ARBA" id="ARBA00022927"/>
    </source>
</evidence>
<dbReference type="AlphaFoldDB" id="A0A0R2CHY0"/>
<evidence type="ECO:0000256" key="3">
    <source>
        <dbReference type="ARBA" id="ARBA00022448"/>
    </source>
</evidence>
<evidence type="ECO:0000256" key="6">
    <source>
        <dbReference type="ARBA" id="ARBA00022741"/>
    </source>
</evidence>
<dbReference type="InterPro" id="IPR022490">
    <property type="entry name" value="SecA2"/>
</dbReference>
<feature type="binding site" evidence="12">
    <location>
        <position position="487"/>
    </location>
    <ligand>
        <name>ATP</name>
        <dbReference type="ChEBI" id="CHEBI:30616"/>
    </ligand>
</feature>
<dbReference type="GO" id="GO:0005829">
    <property type="term" value="C:cytosol"/>
    <property type="evidence" value="ECO:0007669"/>
    <property type="project" value="TreeGrafter"/>
</dbReference>
<dbReference type="Gene3D" id="1.10.3060.10">
    <property type="entry name" value="Helical scaffold and wing domains of SecA"/>
    <property type="match status" value="1"/>
</dbReference>
<dbReference type="PANTHER" id="PTHR30612:SF0">
    <property type="entry name" value="CHLOROPLAST PROTEIN-TRANSPORTING ATPASE"/>
    <property type="match status" value="1"/>
</dbReference>
<comment type="function">
    <text evidence="12">Part of the Sec protein translocase complex. Interacts with the SecYEG preprotein conducting channel. Has a central role in coupling the hydrolysis of ATP to the transfer of proteins into and across the cell membrane, serving as an ATP-driven molecular motor driving the stepwise translocation of polypeptide chains across the membrane.</text>
</comment>
<keyword evidence="9 12" id="KW-1278">Translocase</keyword>
<dbReference type="GO" id="GO:0008564">
    <property type="term" value="F:protein-exporting ATPase activity"/>
    <property type="evidence" value="ECO:0007669"/>
    <property type="project" value="UniProtKB-EC"/>
</dbReference>
<dbReference type="GO" id="GO:0005524">
    <property type="term" value="F:ATP binding"/>
    <property type="evidence" value="ECO:0007669"/>
    <property type="project" value="UniProtKB-UniRule"/>
</dbReference>
<dbReference type="Pfam" id="PF07516">
    <property type="entry name" value="SecA_SW"/>
    <property type="match status" value="1"/>
</dbReference>
<dbReference type="EC" id="7.4.2.8" evidence="12"/>
<proteinExistence type="inferred from homology"/>
<dbReference type="GO" id="GO:0006605">
    <property type="term" value="P:protein targeting"/>
    <property type="evidence" value="ECO:0007669"/>
    <property type="project" value="UniProtKB-UniRule"/>
</dbReference>
<dbReference type="RefSeq" id="WP_056969414.1">
    <property type="nucleotide sequence ID" value="NZ_AYZK01000003.1"/>
</dbReference>
<dbReference type="PROSITE" id="PS51194">
    <property type="entry name" value="HELICASE_CTER"/>
    <property type="match status" value="1"/>
</dbReference>
<dbReference type="PROSITE" id="PS51192">
    <property type="entry name" value="HELICASE_ATP_BIND_1"/>
    <property type="match status" value="1"/>
</dbReference>
<feature type="domain" description="Helicase C-terminal" evidence="14">
    <location>
        <begin position="409"/>
        <end position="567"/>
    </location>
</feature>
<dbReference type="SMART" id="SM00958">
    <property type="entry name" value="SecA_PP_bind"/>
    <property type="match status" value="1"/>
</dbReference>
<keyword evidence="17" id="KW-1185">Reference proteome</keyword>
<dbReference type="CDD" id="cd18803">
    <property type="entry name" value="SF2_C_secA"/>
    <property type="match status" value="1"/>
</dbReference>
<evidence type="ECO:0000256" key="2">
    <source>
        <dbReference type="ARBA" id="ARBA00007650"/>
    </source>
</evidence>
<keyword evidence="6 12" id="KW-0547">Nucleotide-binding</keyword>
<evidence type="ECO:0000256" key="4">
    <source>
        <dbReference type="ARBA" id="ARBA00022475"/>
    </source>
</evidence>
<keyword evidence="11 12" id="KW-0472">Membrane</keyword>
<dbReference type="NCBIfam" id="NF006630">
    <property type="entry name" value="PRK09200.1"/>
    <property type="match status" value="1"/>
</dbReference>
<comment type="subunit">
    <text evidence="12">Monomer and homodimer. Part of the essential Sec protein translocation apparatus which comprises SecA, SecYEG and auxiliary proteins SecDF. Other proteins may also be involved.</text>
</comment>
<keyword evidence="7 12" id="KW-0067">ATP-binding</keyword>
<dbReference type="GO" id="GO:0043952">
    <property type="term" value="P:protein transport by the Sec complex"/>
    <property type="evidence" value="ECO:0007669"/>
    <property type="project" value="TreeGrafter"/>
</dbReference>
<keyword evidence="4 12" id="KW-1003">Cell membrane</keyword>
<dbReference type="InterPro" id="IPR014001">
    <property type="entry name" value="Helicase_ATP-bd"/>
</dbReference>
<dbReference type="GO" id="GO:0017038">
    <property type="term" value="P:protein import"/>
    <property type="evidence" value="ECO:0007669"/>
    <property type="project" value="InterPro"/>
</dbReference>
<comment type="catalytic activity">
    <reaction evidence="12">
        <text>ATP + H2O + cellular proteinSide 1 = ADP + phosphate + cellular proteinSide 2.</text>
        <dbReference type="EC" id="7.4.2.8"/>
    </reaction>
</comment>
<dbReference type="Gene3D" id="3.40.50.300">
    <property type="entry name" value="P-loop containing nucleotide triphosphate hydrolases"/>
    <property type="match status" value="2"/>
</dbReference>
<dbReference type="Proteomes" id="UP000051789">
    <property type="component" value="Unassembled WGS sequence"/>
</dbReference>
<dbReference type="PROSITE" id="PS51196">
    <property type="entry name" value="SECA_MOTOR_DEAD"/>
    <property type="match status" value="1"/>
</dbReference>
<evidence type="ECO:0000256" key="5">
    <source>
        <dbReference type="ARBA" id="ARBA00022490"/>
    </source>
</evidence>
<dbReference type="STRING" id="1423810.FD19_GL001441"/>
<keyword evidence="5 12" id="KW-0963">Cytoplasm</keyword>
<dbReference type="FunFam" id="3.40.50.300:FF:000429">
    <property type="entry name" value="Preprotein translocase subunit SecA"/>
    <property type="match status" value="1"/>
</dbReference>
<dbReference type="InterPro" id="IPR036266">
    <property type="entry name" value="SecA_Wing/Scaffold_sf"/>
</dbReference>
<comment type="caution">
    <text evidence="16">The sequence shown here is derived from an EMBL/GenBank/DDBJ whole genome shotgun (WGS) entry which is preliminary data.</text>
</comment>
<dbReference type="SMART" id="SM00957">
    <property type="entry name" value="SecA_DEAD"/>
    <property type="match status" value="1"/>
</dbReference>
<dbReference type="PANTHER" id="PTHR30612">
    <property type="entry name" value="SECA INNER MEMBRANE COMPONENT OF SEC PROTEIN SECRETION SYSTEM"/>
    <property type="match status" value="1"/>
</dbReference>
<organism evidence="16 17">
    <name type="scientific">Lacticaseibacillus thailandensis DSM 22698 = JCM 13996</name>
    <dbReference type="NCBI Taxonomy" id="1423810"/>
    <lineage>
        <taxon>Bacteria</taxon>
        <taxon>Bacillati</taxon>
        <taxon>Bacillota</taxon>
        <taxon>Bacilli</taxon>
        <taxon>Lactobacillales</taxon>
        <taxon>Lactobacillaceae</taxon>
        <taxon>Lacticaseibacillus</taxon>
    </lineage>
</organism>
<dbReference type="GO" id="GO:0065002">
    <property type="term" value="P:intracellular protein transmembrane transport"/>
    <property type="evidence" value="ECO:0007669"/>
    <property type="project" value="UniProtKB-UniRule"/>
</dbReference>
<keyword evidence="10 12" id="KW-0811">Translocation</keyword>
<evidence type="ECO:0000313" key="17">
    <source>
        <dbReference type="Proteomes" id="UP000051789"/>
    </source>
</evidence>
<protein>
    <recommendedName>
        <fullName evidence="12">Protein translocase subunit SecA</fullName>
        <ecNumber evidence="12">7.4.2.8</ecNumber>
    </recommendedName>
</protein>
<dbReference type="NCBIfam" id="TIGR03714">
    <property type="entry name" value="secA2"/>
    <property type="match status" value="1"/>
</dbReference>
<dbReference type="InterPro" id="IPR001650">
    <property type="entry name" value="Helicase_C-like"/>
</dbReference>
<feature type="domain" description="SecA family profile" evidence="15">
    <location>
        <begin position="1"/>
        <end position="565"/>
    </location>
</feature>
<comment type="subcellular location">
    <subcellularLocation>
        <location evidence="12">Cell membrane</location>
        <topology evidence="12">Peripheral membrane protein</topology>
        <orientation evidence="12">Cytoplasmic side</orientation>
    </subcellularLocation>
    <subcellularLocation>
        <location evidence="12">Cytoplasm</location>
    </subcellularLocation>
    <subcellularLocation>
        <location evidence="1">Membrane</location>
        <topology evidence="1">Peripheral membrane protein</topology>
    </subcellularLocation>
    <text evidence="12">Distribution is 50-50.</text>
</comment>
<dbReference type="InterPro" id="IPR036670">
    <property type="entry name" value="SecA_X-link_sf"/>
</dbReference>
<evidence type="ECO:0000256" key="11">
    <source>
        <dbReference type="ARBA" id="ARBA00023136"/>
    </source>
</evidence>
<dbReference type="InterPro" id="IPR011115">
    <property type="entry name" value="SecA_DEAD"/>
</dbReference>
<gene>
    <name evidence="12" type="primary">secA</name>
    <name evidence="16" type="ORF">FD19_GL001441</name>
</gene>
<dbReference type="InterPro" id="IPR011116">
    <property type="entry name" value="SecA_Wing/Scaffold"/>
</dbReference>
<evidence type="ECO:0000259" key="14">
    <source>
        <dbReference type="PROSITE" id="PS51194"/>
    </source>
</evidence>
<dbReference type="Pfam" id="PF21090">
    <property type="entry name" value="P-loop_SecA"/>
    <property type="match status" value="2"/>
</dbReference>
<dbReference type="InterPro" id="IPR011130">
    <property type="entry name" value="SecA_preprotein_X-link_dom"/>
</dbReference>
<feature type="binding site" evidence="12">
    <location>
        <begin position="94"/>
        <end position="98"/>
    </location>
    <ligand>
        <name>ATP</name>
        <dbReference type="ChEBI" id="CHEBI:30616"/>
    </ligand>
</feature>
<evidence type="ECO:0000256" key="1">
    <source>
        <dbReference type="ARBA" id="ARBA00004170"/>
    </source>
</evidence>
<feature type="domain" description="Helicase ATP-binding" evidence="13">
    <location>
        <begin position="78"/>
        <end position="241"/>
    </location>
</feature>
<evidence type="ECO:0000259" key="13">
    <source>
        <dbReference type="PROSITE" id="PS51192"/>
    </source>
</evidence>
<dbReference type="Pfam" id="PF07517">
    <property type="entry name" value="SecA_DEAD"/>
    <property type="match status" value="1"/>
</dbReference>
<dbReference type="InterPro" id="IPR027417">
    <property type="entry name" value="P-loop_NTPase"/>
</dbReference>
<dbReference type="InterPro" id="IPR014018">
    <property type="entry name" value="SecA_motor_DEAD"/>
</dbReference>
<dbReference type="Gene3D" id="3.90.1440.10">
    <property type="entry name" value="SecA, preprotein cross-linking domain"/>
    <property type="match status" value="1"/>
</dbReference>
<dbReference type="InterPro" id="IPR000185">
    <property type="entry name" value="SecA"/>
</dbReference>
<evidence type="ECO:0000256" key="10">
    <source>
        <dbReference type="ARBA" id="ARBA00023010"/>
    </source>
</evidence>
<name>A0A0R2CHY0_9LACO</name>
<evidence type="ECO:0000256" key="9">
    <source>
        <dbReference type="ARBA" id="ARBA00022967"/>
    </source>
</evidence>
<dbReference type="InterPro" id="IPR044722">
    <property type="entry name" value="SecA_SF2_C"/>
</dbReference>
<comment type="similarity">
    <text evidence="2 12">Belongs to the SecA family.</text>
</comment>
<dbReference type="SUPFAM" id="SSF81767">
    <property type="entry name" value="Pre-protein crosslinking domain of SecA"/>
    <property type="match status" value="1"/>
</dbReference>
<reference evidence="16 17" key="1">
    <citation type="journal article" date="2015" name="Genome Announc.">
        <title>Expanding the biotechnology potential of lactobacilli through comparative genomics of 213 strains and associated genera.</title>
        <authorList>
            <person name="Sun Z."/>
            <person name="Harris H.M."/>
            <person name="McCann A."/>
            <person name="Guo C."/>
            <person name="Argimon S."/>
            <person name="Zhang W."/>
            <person name="Yang X."/>
            <person name="Jeffery I.B."/>
            <person name="Cooney J.C."/>
            <person name="Kagawa T.F."/>
            <person name="Liu W."/>
            <person name="Song Y."/>
            <person name="Salvetti E."/>
            <person name="Wrobel A."/>
            <person name="Rasinkangas P."/>
            <person name="Parkhill J."/>
            <person name="Rea M.C."/>
            <person name="O'Sullivan O."/>
            <person name="Ritari J."/>
            <person name="Douillard F.P."/>
            <person name="Paul Ross R."/>
            <person name="Yang R."/>
            <person name="Briner A.E."/>
            <person name="Felis G.E."/>
            <person name="de Vos W.M."/>
            <person name="Barrangou R."/>
            <person name="Klaenhammer T.R."/>
            <person name="Caufield P.W."/>
            <person name="Cui Y."/>
            <person name="Zhang H."/>
            <person name="O'Toole P.W."/>
        </authorList>
    </citation>
    <scope>NUCLEOTIDE SEQUENCE [LARGE SCALE GENOMIC DNA]</scope>
    <source>
        <strain evidence="16 17">DSM 22698</strain>
    </source>
</reference>
<evidence type="ECO:0000259" key="15">
    <source>
        <dbReference type="PROSITE" id="PS51196"/>
    </source>
</evidence>
<dbReference type="Pfam" id="PF01043">
    <property type="entry name" value="SecA_PP_bind"/>
    <property type="match status" value="1"/>
</dbReference>
<dbReference type="GO" id="GO:0005886">
    <property type="term" value="C:plasma membrane"/>
    <property type="evidence" value="ECO:0007669"/>
    <property type="project" value="UniProtKB-SubCell"/>
</dbReference>
<dbReference type="SUPFAM" id="SSF52540">
    <property type="entry name" value="P-loop containing nucleoside triphosphate hydrolases"/>
    <property type="match status" value="2"/>
</dbReference>
<dbReference type="HAMAP" id="MF_01382">
    <property type="entry name" value="SecA"/>
    <property type="match status" value="1"/>
</dbReference>
<evidence type="ECO:0000256" key="7">
    <source>
        <dbReference type="ARBA" id="ARBA00022840"/>
    </source>
</evidence>
<sequence>MKLSLSSRRYRRITKRIIKRREYFATLSDTNLQAQTGKLRAQINSGSTLKDIMVDAYAVVCVADERVLGLAPFDNQILGAVAMEFNNIVEMKTGEGKTLTATMPMYLHGLTGPGNFLITANSYLANRDAEQMGRVYRWLGLTVMPGVAAEGQDDNQRDRQAIYAADIVYTTNSGLGFDYLFDNLAANPTEQFLHGFSFALLDEADAVLLDTASTPLIISGAPRVQSNLYGMADQMVKLLDEDRDYERSEDTKNVWFTADGIQRMERFFGITGLLGEHYADLYRHLVLALRANVLLVRNRNYVVENGEIILLDRANGRQLQGMKMQAGMHQAVEAKEHLHITQEQRSMASITYQSLFRMFHQLAGMTGTAKTDADEFLETYRLAVYTVPTHKPMIRDDLPDKLYVTNTAKLMAALDVVKRAHANQRPVLVETGSLSLSNLFSRLLLREGIPHNLLNARSAAKEAKIVAEAGNMGAVTVATSMAGRGTDIRLADGVVEKGGLLVLGTERMDNPRIDNQLRGRAGRQGDPGTSIFFTSLEDTVVQENSPRWVAKYRERHASRRQQQLRLRGRFKGVVNAAQKRLMVSQRASRFQTLQYGEVFRIQRESIYRTRNRVMNSQNLDASVQRVIHNVAADYVQQHPQYQEADILDFIYQNVDSDFLPSALPQLGRPQERVVYLEQLIKDRIQRKRQQLPANDQWQYFQRVAILKAIDNAWIDQVDNLESLQAITNNRSLAQHNPIYEYQMESQRSYGVMRGKVKLNIVRNLLQSVLVMKPDGSIDLQFA</sequence>
<accession>A0A0R2CHY0</accession>
<evidence type="ECO:0000256" key="12">
    <source>
        <dbReference type="HAMAP-Rule" id="MF_01382"/>
    </source>
</evidence>
<keyword evidence="3 12" id="KW-0813">Transport</keyword>
<dbReference type="GO" id="GO:0031522">
    <property type="term" value="C:cell envelope Sec protein transport complex"/>
    <property type="evidence" value="ECO:0007669"/>
    <property type="project" value="TreeGrafter"/>
</dbReference>
<dbReference type="EMBL" id="AYZK01000003">
    <property type="protein sequence ID" value="KRM87283.1"/>
    <property type="molecule type" value="Genomic_DNA"/>
</dbReference>